<accession>A0A8T3B3C5</accession>
<reference evidence="1" key="1">
    <citation type="journal article" date="2022" name="Front. Genet.">
        <title>Chromosome-Scale Assembly of the Dendrobium nobile Genome Provides Insights Into the Molecular Mechanism of the Biosynthesis of the Medicinal Active Ingredient of Dendrobium.</title>
        <authorList>
            <person name="Xu Q."/>
            <person name="Niu S.-C."/>
            <person name="Li K.-L."/>
            <person name="Zheng P.-J."/>
            <person name="Zhang X.-J."/>
            <person name="Jia Y."/>
            <person name="Liu Y."/>
            <person name="Niu Y.-X."/>
            <person name="Yu L.-H."/>
            <person name="Chen D.-F."/>
            <person name="Zhang G.-Q."/>
        </authorList>
    </citation>
    <scope>NUCLEOTIDE SEQUENCE</scope>
    <source>
        <tissue evidence="1">Leaf</tissue>
    </source>
</reference>
<dbReference type="Proteomes" id="UP000829196">
    <property type="component" value="Unassembled WGS sequence"/>
</dbReference>
<sequence length="54" mass="6396">MTPKCAFYDRKWTDGSIPLDSVSQNLERLGKVMKFKFDYALRSYTFRSKPLLVF</sequence>
<protein>
    <submittedName>
        <fullName evidence="1">Uncharacterized protein</fullName>
    </submittedName>
</protein>
<proteinExistence type="predicted"/>
<dbReference type="AlphaFoldDB" id="A0A8T3B3C5"/>
<evidence type="ECO:0000313" key="2">
    <source>
        <dbReference type="Proteomes" id="UP000829196"/>
    </source>
</evidence>
<comment type="caution">
    <text evidence="1">The sequence shown here is derived from an EMBL/GenBank/DDBJ whole genome shotgun (WGS) entry which is preliminary data.</text>
</comment>
<keyword evidence="2" id="KW-1185">Reference proteome</keyword>
<name>A0A8T3B3C5_DENNO</name>
<dbReference type="EMBL" id="JAGYWB010000011">
    <property type="protein sequence ID" value="KAI0503960.1"/>
    <property type="molecule type" value="Genomic_DNA"/>
</dbReference>
<dbReference type="SMR" id="A0A8T3B3C5"/>
<organism evidence="1 2">
    <name type="scientific">Dendrobium nobile</name>
    <name type="common">Orchid</name>
    <dbReference type="NCBI Taxonomy" id="94219"/>
    <lineage>
        <taxon>Eukaryota</taxon>
        <taxon>Viridiplantae</taxon>
        <taxon>Streptophyta</taxon>
        <taxon>Embryophyta</taxon>
        <taxon>Tracheophyta</taxon>
        <taxon>Spermatophyta</taxon>
        <taxon>Magnoliopsida</taxon>
        <taxon>Liliopsida</taxon>
        <taxon>Asparagales</taxon>
        <taxon>Orchidaceae</taxon>
        <taxon>Epidendroideae</taxon>
        <taxon>Malaxideae</taxon>
        <taxon>Dendrobiinae</taxon>
        <taxon>Dendrobium</taxon>
    </lineage>
</organism>
<evidence type="ECO:0000313" key="1">
    <source>
        <dbReference type="EMBL" id="KAI0503960.1"/>
    </source>
</evidence>
<gene>
    <name evidence="1" type="ORF">KFK09_014907</name>
</gene>